<proteinExistence type="predicted"/>
<keyword evidence="3" id="KW-1185">Reference proteome</keyword>
<protein>
    <submittedName>
        <fullName evidence="2">Uncharacterized protein</fullName>
    </submittedName>
</protein>
<evidence type="ECO:0000256" key="1">
    <source>
        <dbReference type="SAM" id="MobiDB-lite"/>
    </source>
</evidence>
<gene>
    <name evidence="2" type="ORF">PXEA_LOCUS16280</name>
</gene>
<organism evidence="2 3">
    <name type="scientific">Protopolystoma xenopodis</name>
    <dbReference type="NCBI Taxonomy" id="117903"/>
    <lineage>
        <taxon>Eukaryota</taxon>
        <taxon>Metazoa</taxon>
        <taxon>Spiralia</taxon>
        <taxon>Lophotrochozoa</taxon>
        <taxon>Platyhelminthes</taxon>
        <taxon>Monogenea</taxon>
        <taxon>Polyopisthocotylea</taxon>
        <taxon>Polystomatidea</taxon>
        <taxon>Polystomatidae</taxon>
        <taxon>Protopolystoma</taxon>
    </lineage>
</organism>
<dbReference type="AlphaFoldDB" id="A0A3S5AFW2"/>
<dbReference type="Proteomes" id="UP000784294">
    <property type="component" value="Unassembled WGS sequence"/>
</dbReference>
<evidence type="ECO:0000313" key="2">
    <source>
        <dbReference type="EMBL" id="VEL22840.1"/>
    </source>
</evidence>
<feature type="region of interest" description="Disordered" evidence="1">
    <location>
        <begin position="45"/>
        <end position="68"/>
    </location>
</feature>
<dbReference type="EMBL" id="CAAALY010058650">
    <property type="protein sequence ID" value="VEL22840.1"/>
    <property type="molecule type" value="Genomic_DNA"/>
</dbReference>
<comment type="caution">
    <text evidence="2">The sequence shown here is derived from an EMBL/GenBank/DDBJ whole genome shotgun (WGS) entry which is preliminary data.</text>
</comment>
<feature type="compositionally biased region" description="Basic and acidic residues" evidence="1">
    <location>
        <begin position="45"/>
        <end position="55"/>
    </location>
</feature>
<name>A0A3S5AFW2_9PLAT</name>
<reference evidence="2" key="1">
    <citation type="submission" date="2018-11" db="EMBL/GenBank/DDBJ databases">
        <authorList>
            <consortium name="Pathogen Informatics"/>
        </authorList>
    </citation>
    <scope>NUCLEOTIDE SEQUENCE</scope>
</reference>
<sequence>MGASHLLVRQFPLLCCTFHSKNPGVPSSRIDKSQLTGSLSRHGLAEAEVAGRPDEEPPPAGLWMGPIT</sequence>
<evidence type="ECO:0000313" key="3">
    <source>
        <dbReference type="Proteomes" id="UP000784294"/>
    </source>
</evidence>
<accession>A0A3S5AFW2</accession>